<keyword evidence="1" id="KW-0472">Membrane</keyword>
<dbReference type="RefSeq" id="WP_379319594.1">
    <property type="nucleotide sequence ID" value="NZ_JBHTLM010000008.1"/>
</dbReference>
<accession>A0ABW3RXA0</accession>
<organism evidence="2 3">
    <name type="scientific">Paenibacillus puldeungensis</name>
    <dbReference type="NCBI Taxonomy" id="696536"/>
    <lineage>
        <taxon>Bacteria</taxon>
        <taxon>Bacillati</taxon>
        <taxon>Bacillota</taxon>
        <taxon>Bacilli</taxon>
        <taxon>Bacillales</taxon>
        <taxon>Paenibacillaceae</taxon>
        <taxon>Paenibacillus</taxon>
    </lineage>
</organism>
<dbReference type="EMBL" id="JBHTLM010000008">
    <property type="protein sequence ID" value="MFD1177148.1"/>
    <property type="molecule type" value="Genomic_DNA"/>
</dbReference>
<reference evidence="3" key="1">
    <citation type="journal article" date="2019" name="Int. J. Syst. Evol. Microbiol.">
        <title>The Global Catalogue of Microorganisms (GCM) 10K type strain sequencing project: providing services to taxonomists for standard genome sequencing and annotation.</title>
        <authorList>
            <consortium name="The Broad Institute Genomics Platform"/>
            <consortium name="The Broad Institute Genome Sequencing Center for Infectious Disease"/>
            <person name="Wu L."/>
            <person name="Ma J."/>
        </authorList>
    </citation>
    <scope>NUCLEOTIDE SEQUENCE [LARGE SCALE GENOMIC DNA]</scope>
    <source>
        <strain evidence="3">CCUG 59189</strain>
    </source>
</reference>
<proteinExistence type="predicted"/>
<feature type="transmembrane region" description="Helical" evidence="1">
    <location>
        <begin position="136"/>
        <end position="157"/>
    </location>
</feature>
<keyword evidence="1" id="KW-1133">Transmembrane helix</keyword>
<protein>
    <recommendedName>
        <fullName evidence="4">DUF1700 domain-containing protein</fullName>
    </recommendedName>
</protein>
<name>A0ABW3RXA0_9BACL</name>
<feature type="transmembrane region" description="Helical" evidence="1">
    <location>
        <begin position="107"/>
        <end position="129"/>
    </location>
</feature>
<evidence type="ECO:0000256" key="1">
    <source>
        <dbReference type="SAM" id="Phobius"/>
    </source>
</evidence>
<evidence type="ECO:0000313" key="3">
    <source>
        <dbReference type="Proteomes" id="UP001597262"/>
    </source>
</evidence>
<keyword evidence="1" id="KW-0812">Transmembrane</keyword>
<sequence>MGRTEFLLDLDNLLATIPYEERKEILYDFEEHFEAGQSAGKMEEEIIEKLGSPALLAKDLLLDYSITEAENKKSFSNMMRAVLKVAGMNFLNMVLVALPVLLLLLLLASLCVICVALLLSPLLIIVGLVQQGFELFFFHLFATMTLFSLGLLLGIGLKRLVERFYGVILQLVKNKAGFQGRVLL</sequence>
<dbReference type="Proteomes" id="UP001597262">
    <property type="component" value="Unassembled WGS sequence"/>
</dbReference>
<evidence type="ECO:0008006" key="4">
    <source>
        <dbReference type="Google" id="ProtNLM"/>
    </source>
</evidence>
<feature type="transmembrane region" description="Helical" evidence="1">
    <location>
        <begin position="81"/>
        <end position="101"/>
    </location>
</feature>
<evidence type="ECO:0000313" key="2">
    <source>
        <dbReference type="EMBL" id="MFD1177148.1"/>
    </source>
</evidence>
<dbReference type="Pfam" id="PF22564">
    <property type="entry name" value="HAAS"/>
    <property type="match status" value="1"/>
</dbReference>
<gene>
    <name evidence="2" type="ORF">ACFQ3W_12705</name>
</gene>
<keyword evidence="3" id="KW-1185">Reference proteome</keyword>
<comment type="caution">
    <text evidence="2">The sequence shown here is derived from an EMBL/GenBank/DDBJ whole genome shotgun (WGS) entry which is preliminary data.</text>
</comment>